<evidence type="ECO:0000313" key="9">
    <source>
        <dbReference type="Proteomes" id="UP000887565"/>
    </source>
</evidence>
<dbReference type="WBParaSite" id="nRc.2.0.1.t28209-RA">
    <property type="protein sequence ID" value="nRc.2.0.1.t28209-RA"/>
    <property type="gene ID" value="nRc.2.0.1.g28209"/>
</dbReference>
<comment type="subcellular location">
    <subcellularLocation>
        <location evidence="1">Cytoplasm</location>
        <location evidence="1">Cytoskeleton</location>
    </subcellularLocation>
</comment>
<dbReference type="InterPro" id="IPR027640">
    <property type="entry name" value="Kinesin-like_fam"/>
</dbReference>
<organism evidence="9 10">
    <name type="scientific">Romanomermis culicivorax</name>
    <name type="common">Nematode worm</name>
    <dbReference type="NCBI Taxonomy" id="13658"/>
    <lineage>
        <taxon>Eukaryota</taxon>
        <taxon>Metazoa</taxon>
        <taxon>Ecdysozoa</taxon>
        <taxon>Nematoda</taxon>
        <taxon>Enoplea</taxon>
        <taxon>Dorylaimia</taxon>
        <taxon>Mermithida</taxon>
        <taxon>Mermithoidea</taxon>
        <taxon>Mermithidae</taxon>
        <taxon>Romanomermis</taxon>
    </lineage>
</organism>
<dbReference type="SMART" id="SM00129">
    <property type="entry name" value="KISc"/>
    <property type="match status" value="1"/>
</dbReference>
<dbReference type="GO" id="GO:0005871">
    <property type="term" value="C:kinesin complex"/>
    <property type="evidence" value="ECO:0007669"/>
    <property type="project" value="TreeGrafter"/>
</dbReference>
<evidence type="ECO:0000256" key="7">
    <source>
        <dbReference type="SAM" id="MobiDB-lite"/>
    </source>
</evidence>
<evidence type="ECO:0000256" key="6">
    <source>
        <dbReference type="RuleBase" id="RU000394"/>
    </source>
</evidence>
<feature type="binding site" evidence="5">
    <location>
        <begin position="227"/>
        <end position="234"/>
    </location>
    <ligand>
        <name>ATP</name>
        <dbReference type="ChEBI" id="CHEBI:30616"/>
    </ligand>
</feature>
<sequence length="662" mass="74412">MEQRTIHERPFILTSDSPENFRKSRAASARKFSNVRVSSEGCPSHALKSNQKQNGRTFQKRGKLFASPLLSAKICDSLETAESNDNQKNASSRSNLIKSKTKSVDRLNENVEEVNILAKSRRKIMRRSSSAPGSPKDKIALNFSIKVSIRIKPMGADFDDDRLLVRENNSSLNLHLSTQKYCFKFENIFDDKNGDPSECQKIVYEHTIRDSIESLLAGFNCCLMAYGPTGSGKTYSIMGTVSRPGIICRFCSDLFAKLNDYDTGESFTIQIAYYEIYNERIFDLLSSRDEDQLLKVRENPQTGPYVEGLVAHDVKSFDEIDILLKRGNARRTKAATLKNDQSSRSHAIFSLKLCRKTHIDHCELFVRSSSVCFVDLAGSEKIAAVVDLRETTTINKSLCFLSKVILQILKDYLGGSAKTHMLVTVRASKDSIEETLSTLRFASRAKAVICRVVKEEMHHLKGTTSQIEGLKRAASIGSLDIALKQNVCAAFTQTEESNDRVSALELCVGQFYVVFLTSTSMQSIDKSIFLLERQKSVTFGSNQFVDVKIEDLPPFCCKFSRDSADNVGLTWLTALRNRSHLANISDLDPAINGHPLAETCDRTVLRPKDCVRLNGEYFVLLWLPQSENDFVNYYLELESAKLNSMQNEILNVEMGLELDKEI</sequence>
<dbReference type="PROSITE" id="PS00411">
    <property type="entry name" value="KINESIN_MOTOR_1"/>
    <property type="match status" value="1"/>
</dbReference>
<evidence type="ECO:0000256" key="5">
    <source>
        <dbReference type="PROSITE-ProRule" id="PRU00283"/>
    </source>
</evidence>
<feature type="region of interest" description="Disordered" evidence="7">
    <location>
        <begin position="38"/>
        <end position="57"/>
    </location>
</feature>
<evidence type="ECO:0000256" key="3">
    <source>
        <dbReference type="ARBA" id="ARBA00022840"/>
    </source>
</evidence>
<dbReference type="InterPro" id="IPR001752">
    <property type="entry name" value="Kinesin_motor_dom"/>
</dbReference>
<evidence type="ECO:0000256" key="2">
    <source>
        <dbReference type="ARBA" id="ARBA00022741"/>
    </source>
</evidence>
<accession>A0A915JPM7</accession>
<dbReference type="PROSITE" id="PS50067">
    <property type="entry name" value="KINESIN_MOTOR_2"/>
    <property type="match status" value="1"/>
</dbReference>
<dbReference type="GO" id="GO:0005874">
    <property type="term" value="C:microtubule"/>
    <property type="evidence" value="ECO:0007669"/>
    <property type="project" value="UniProtKB-KW"/>
</dbReference>
<dbReference type="GO" id="GO:0016887">
    <property type="term" value="F:ATP hydrolysis activity"/>
    <property type="evidence" value="ECO:0007669"/>
    <property type="project" value="TreeGrafter"/>
</dbReference>
<dbReference type="Pfam" id="PF00225">
    <property type="entry name" value="Kinesin"/>
    <property type="match status" value="2"/>
</dbReference>
<dbReference type="PANTHER" id="PTHR24115:SF546">
    <property type="entry name" value="KINESIN-LIKE PROTEIN KIF14"/>
    <property type="match status" value="1"/>
</dbReference>
<evidence type="ECO:0000256" key="4">
    <source>
        <dbReference type="ARBA" id="ARBA00023212"/>
    </source>
</evidence>
<dbReference type="GO" id="GO:0005524">
    <property type="term" value="F:ATP binding"/>
    <property type="evidence" value="ECO:0007669"/>
    <property type="project" value="UniProtKB-UniRule"/>
</dbReference>
<protein>
    <recommendedName>
        <fullName evidence="6">Kinesin-like protein</fullName>
    </recommendedName>
</protein>
<dbReference type="SUPFAM" id="SSF52540">
    <property type="entry name" value="P-loop containing nucleoside triphosphate hydrolases"/>
    <property type="match status" value="1"/>
</dbReference>
<keyword evidence="2 5" id="KW-0547">Nucleotide-binding</keyword>
<dbReference type="InterPro" id="IPR036961">
    <property type="entry name" value="Kinesin_motor_dom_sf"/>
</dbReference>
<proteinExistence type="inferred from homology"/>
<comment type="similarity">
    <text evidence="5 6">Belongs to the TRAFAC class myosin-kinesin ATPase superfamily. Kinesin family.</text>
</comment>
<evidence type="ECO:0000259" key="8">
    <source>
        <dbReference type="PROSITE" id="PS50067"/>
    </source>
</evidence>
<dbReference type="GO" id="GO:0003777">
    <property type="term" value="F:microtubule motor activity"/>
    <property type="evidence" value="ECO:0007669"/>
    <property type="project" value="InterPro"/>
</dbReference>
<reference evidence="10" key="1">
    <citation type="submission" date="2022-11" db="UniProtKB">
        <authorList>
            <consortium name="WormBaseParasite"/>
        </authorList>
    </citation>
    <scope>IDENTIFICATION</scope>
</reference>
<keyword evidence="3 5" id="KW-0067">ATP-binding</keyword>
<dbReference type="PANTHER" id="PTHR24115">
    <property type="entry name" value="KINESIN-RELATED"/>
    <property type="match status" value="1"/>
</dbReference>
<dbReference type="InterPro" id="IPR027417">
    <property type="entry name" value="P-loop_NTPase"/>
</dbReference>
<dbReference type="GO" id="GO:0007018">
    <property type="term" value="P:microtubule-based movement"/>
    <property type="evidence" value="ECO:0007669"/>
    <property type="project" value="InterPro"/>
</dbReference>
<feature type="compositionally biased region" description="Polar residues" evidence="7">
    <location>
        <begin position="47"/>
        <end position="57"/>
    </location>
</feature>
<dbReference type="PRINTS" id="PR00380">
    <property type="entry name" value="KINESINHEAVY"/>
</dbReference>
<feature type="domain" description="Kinesin motor" evidence="8">
    <location>
        <begin position="144"/>
        <end position="448"/>
    </location>
</feature>
<keyword evidence="4" id="KW-0963">Cytoplasm</keyword>
<dbReference type="GO" id="GO:0008017">
    <property type="term" value="F:microtubule binding"/>
    <property type="evidence" value="ECO:0007669"/>
    <property type="project" value="InterPro"/>
</dbReference>
<dbReference type="AlphaFoldDB" id="A0A915JPM7"/>
<dbReference type="InterPro" id="IPR019821">
    <property type="entry name" value="Kinesin_motor_CS"/>
</dbReference>
<evidence type="ECO:0000256" key="1">
    <source>
        <dbReference type="ARBA" id="ARBA00004245"/>
    </source>
</evidence>
<keyword evidence="6" id="KW-0493">Microtubule</keyword>
<keyword evidence="5 6" id="KW-0505">Motor protein</keyword>
<evidence type="ECO:0000313" key="10">
    <source>
        <dbReference type="WBParaSite" id="nRc.2.0.1.t28209-RA"/>
    </source>
</evidence>
<keyword evidence="9" id="KW-1185">Reference proteome</keyword>
<dbReference type="Proteomes" id="UP000887565">
    <property type="component" value="Unplaced"/>
</dbReference>
<dbReference type="Gene3D" id="3.40.850.10">
    <property type="entry name" value="Kinesin motor domain"/>
    <property type="match status" value="1"/>
</dbReference>
<keyword evidence="4" id="KW-0206">Cytoskeleton</keyword>
<name>A0A915JPM7_ROMCU</name>